<dbReference type="SUPFAM" id="SSF53756">
    <property type="entry name" value="UDP-Glycosyltransferase/glycogen phosphorylase"/>
    <property type="match status" value="1"/>
</dbReference>
<dbReference type="PANTHER" id="PTHR45947:SF3">
    <property type="entry name" value="SULFOQUINOVOSYL TRANSFERASE SQD2"/>
    <property type="match status" value="1"/>
</dbReference>
<dbReference type="EMBL" id="PVTR01000004">
    <property type="protein sequence ID" value="PRY88395.1"/>
    <property type="molecule type" value="Genomic_DNA"/>
</dbReference>
<feature type="domain" description="Glycosyl transferase family 1" evidence="1">
    <location>
        <begin position="192"/>
        <end position="343"/>
    </location>
</feature>
<gene>
    <name evidence="2" type="ORF">CLW00_10446</name>
</gene>
<reference evidence="2 3" key="1">
    <citation type="submission" date="2018-03" db="EMBL/GenBank/DDBJ databases">
        <title>Genomic Encyclopedia of Archaeal and Bacterial Type Strains, Phase II (KMG-II): from individual species to whole genera.</title>
        <authorList>
            <person name="Goeker M."/>
        </authorList>
    </citation>
    <scope>NUCLEOTIDE SEQUENCE [LARGE SCALE GENOMIC DNA]</scope>
    <source>
        <strain evidence="2 3">DSM 27929</strain>
    </source>
</reference>
<evidence type="ECO:0000259" key="1">
    <source>
        <dbReference type="Pfam" id="PF00534"/>
    </source>
</evidence>
<dbReference type="InterPro" id="IPR050194">
    <property type="entry name" value="Glycosyltransferase_grp1"/>
</dbReference>
<dbReference type="CDD" id="cd03801">
    <property type="entry name" value="GT4_PimA-like"/>
    <property type="match status" value="1"/>
</dbReference>
<comment type="caution">
    <text evidence="2">The sequence shown here is derived from an EMBL/GenBank/DDBJ whole genome shotgun (WGS) entry which is preliminary data.</text>
</comment>
<dbReference type="OrthoDB" id="9811239at2"/>
<dbReference type="InterPro" id="IPR001296">
    <property type="entry name" value="Glyco_trans_1"/>
</dbReference>
<organism evidence="2 3">
    <name type="scientific">Mongoliibacter ruber</name>
    <dbReference type="NCBI Taxonomy" id="1750599"/>
    <lineage>
        <taxon>Bacteria</taxon>
        <taxon>Pseudomonadati</taxon>
        <taxon>Bacteroidota</taxon>
        <taxon>Cytophagia</taxon>
        <taxon>Cytophagales</taxon>
        <taxon>Cyclobacteriaceae</taxon>
        <taxon>Mongoliibacter</taxon>
    </lineage>
</organism>
<dbReference type="Gene3D" id="3.40.50.2000">
    <property type="entry name" value="Glycogen Phosphorylase B"/>
    <property type="match status" value="2"/>
</dbReference>
<dbReference type="RefSeq" id="WP_106133130.1">
    <property type="nucleotide sequence ID" value="NZ_PVTR01000004.1"/>
</dbReference>
<evidence type="ECO:0000313" key="3">
    <source>
        <dbReference type="Proteomes" id="UP000238157"/>
    </source>
</evidence>
<dbReference type="Pfam" id="PF00534">
    <property type="entry name" value="Glycos_transf_1"/>
    <property type="match status" value="1"/>
</dbReference>
<accession>A0A2T0WNY2</accession>
<dbReference type="AlphaFoldDB" id="A0A2T0WNY2"/>
<keyword evidence="3" id="KW-1185">Reference proteome</keyword>
<keyword evidence="2" id="KW-0808">Transferase</keyword>
<sequence>MKKIVFLHTDFRIYWPARINNLFSYLTSLGFDLQVIEISGLGSNYHFAKNPKQADFWECLFPDKSLQDLDPTEIRKAVLKRLEEIKPHVLITGAIAFPSGATGVYYANKNQIPLIVFDDAKLEDVKRNLFVNWVKKQLYSGVDAIFCPALGWESTFNFFGFGQERLFYGVDVVDNDFFMNNKDVSENSPVISKNYFLNVGRQVEKKNLLMLLTAYHQLTQKNENVPDLVLVGDGPKRQELEGYIKKHQMKNVQLLPFFPQDTIREIYKNAKAFVLPSSFGETWGLVINEAMASGLPVIVSNKVGCAGTLVQNEVNGFVFDVASKDSLVKAMQHFIMLNEDQTREMSDSSRNIIKDWGLDRFNEGMISAITFVTQTPKRKISFSGKLIANFWLGRYNAL</sequence>
<proteinExistence type="predicted"/>
<evidence type="ECO:0000313" key="2">
    <source>
        <dbReference type="EMBL" id="PRY88395.1"/>
    </source>
</evidence>
<dbReference type="GO" id="GO:0016757">
    <property type="term" value="F:glycosyltransferase activity"/>
    <property type="evidence" value="ECO:0007669"/>
    <property type="project" value="InterPro"/>
</dbReference>
<protein>
    <submittedName>
        <fullName evidence="2">Glycosyltransferase involved in cell wall biosynthesis</fullName>
    </submittedName>
</protein>
<dbReference type="PANTHER" id="PTHR45947">
    <property type="entry name" value="SULFOQUINOVOSYL TRANSFERASE SQD2"/>
    <property type="match status" value="1"/>
</dbReference>
<dbReference type="Proteomes" id="UP000238157">
    <property type="component" value="Unassembled WGS sequence"/>
</dbReference>
<name>A0A2T0WNY2_9BACT</name>